<dbReference type="PANTHER" id="PTHR46409">
    <property type="entry name" value="HTH PSQ-TYPE DOMAIN-CONTAINING PROTEIN"/>
    <property type="match status" value="1"/>
</dbReference>
<protein>
    <submittedName>
        <fullName evidence="1">Uncharacterized protein</fullName>
    </submittedName>
</protein>
<name>A0A8K0GKZ7_IGNLU</name>
<dbReference type="AlphaFoldDB" id="A0A8K0GKZ7"/>
<evidence type="ECO:0000313" key="2">
    <source>
        <dbReference type="Proteomes" id="UP000801492"/>
    </source>
</evidence>
<reference evidence="1" key="1">
    <citation type="submission" date="2019-08" db="EMBL/GenBank/DDBJ databases">
        <title>The genome of the North American firefly Photinus pyralis.</title>
        <authorList>
            <consortium name="Photinus pyralis genome working group"/>
            <person name="Fallon T.R."/>
            <person name="Sander Lower S.E."/>
            <person name="Weng J.-K."/>
        </authorList>
    </citation>
    <scope>NUCLEOTIDE SEQUENCE</scope>
    <source>
        <strain evidence="1">TRF0915ILg1</strain>
        <tissue evidence="1">Whole body</tissue>
    </source>
</reference>
<dbReference type="EMBL" id="VTPC01001549">
    <property type="protein sequence ID" value="KAF2901573.1"/>
    <property type="molecule type" value="Genomic_DNA"/>
</dbReference>
<evidence type="ECO:0000313" key="1">
    <source>
        <dbReference type="EMBL" id="KAF2901573.1"/>
    </source>
</evidence>
<dbReference type="OrthoDB" id="6771835at2759"/>
<organism evidence="1 2">
    <name type="scientific">Ignelater luminosus</name>
    <name type="common">Cucubano</name>
    <name type="synonym">Pyrophorus luminosus</name>
    <dbReference type="NCBI Taxonomy" id="2038154"/>
    <lineage>
        <taxon>Eukaryota</taxon>
        <taxon>Metazoa</taxon>
        <taxon>Ecdysozoa</taxon>
        <taxon>Arthropoda</taxon>
        <taxon>Hexapoda</taxon>
        <taxon>Insecta</taxon>
        <taxon>Pterygota</taxon>
        <taxon>Neoptera</taxon>
        <taxon>Endopterygota</taxon>
        <taxon>Coleoptera</taxon>
        <taxon>Polyphaga</taxon>
        <taxon>Elateriformia</taxon>
        <taxon>Elateroidea</taxon>
        <taxon>Elateridae</taxon>
        <taxon>Agrypninae</taxon>
        <taxon>Pyrophorini</taxon>
        <taxon>Ignelater</taxon>
    </lineage>
</organism>
<keyword evidence="2" id="KW-1185">Reference proteome</keyword>
<dbReference type="Proteomes" id="UP000801492">
    <property type="component" value="Unassembled WGS sequence"/>
</dbReference>
<sequence length="107" mass="12082">MKVYAPVWFHVKLKPSCKKRIVTDTSSRNIRELGYLRLLNIHKQGKEDEPSLLANLSDEDLSNIEENPIIMEIAKHPCHAQIVERSIKLVTEASTAVCGETSRDGLI</sequence>
<proteinExistence type="predicted"/>
<comment type="caution">
    <text evidence="1">The sequence shown here is derived from an EMBL/GenBank/DDBJ whole genome shotgun (WGS) entry which is preliminary data.</text>
</comment>
<accession>A0A8K0GKZ7</accession>
<gene>
    <name evidence="1" type="ORF">ILUMI_04614</name>
</gene>
<dbReference type="PANTHER" id="PTHR46409:SF1">
    <property type="entry name" value="HTH PSQ-TYPE DOMAIN-CONTAINING PROTEIN"/>
    <property type="match status" value="1"/>
</dbReference>